<evidence type="ECO:0000259" key="11">
    <source>
        <dbReference type="Pfam" id="PF04290"/>
    </source>
</evidence>
<dbReference type="PANTHER" id="PTHR35011">
    <property type="entry name" value="2,3-DIKETO-L-GULONATE TRAP TRANSPORTER SMALL PERMEASE PROTEIN YIAM"/>
    <property type="match status" value="1"/>
</dbReference>
<keyword evidence="3" id="KW-1003">Cell membrane</keyword>
<keyword evidence="5 9" id="KW-0812">Transmembrane</keyword>
<name>A0A918K2N7_9GAMM</name>
<evidence type="ECO:0000256" key="7">
    <source>
        <dbReference type="ARBA" id="ARBA00023136"/>
    </source>
</evidence>
<feature type="compositionally biased region" description="Basic and acidic residues" evidence="10">
    <location>
        <begin position="9"/>
        <end position="23"/>
    </location>
</feature>
<comment type="similarity">
    <text evidence="8 9">Belongs to the TRAP transporter small permease family.</text>
</comment>
<dbReference type="Proteomes" id="UP000626148">
    <property type="component" value="Unassembled WGS sequence"/>
</dbReference>
<dbReference type="GO" id="GO:0022857">
    <property type="term" value="F:transmembrane transporter activity"/>
    <property type="evidence" value="ECO:0007669"/>
    <property type="project" value="UniProtKB-UniRule"/>
</dbReference>
<keyword evidence="7 9" id="KW-0472">Membrane</keyword>
<keyword evidence="4 9" id="KW-0997">Cell inner membrane</keyword>
<gene>
    <name evidence="12" type="ORF">GCM10007392_10080</name>
</gene>
<feature type="transmembrane region" description="Helical" evidence="9">
    <location>
        <begin position="50"/>
        <end position="69"/>
    </location>
</feature>
<reference evidence="12" key="1">
    <citation type="journal article" date="2014" name="Int. J. Syst. Evol. Microbiol.">
        <title>Complete genome sequence of Corynebacterium casei LMG S-19264T (=DSM 44701T), isolated from a smear-ripened cheese.</title>
        <authorList>
            <consortium name="US DOE Joint Genome Institute (JGI-PGF)"/>
            <person name="Walter F."/>
            <person name="Albersmeier A."/>
            <person name="Kalinowski J."/>
            <person name="Ruckert C."/>
        </authorList>
    </citation>
    <scope>NUCLEOTIDE SEQUENCE</scope>
    <source>
        <strain evidence="12">KCTC 22169</strain>
    </source>
</reference>
<organism evidence="12 13">
    <name type="scientific">Saccharospirillum salsuginis</name>
    <dbReference type="NCBI Taxonomy" id="418750"/>
    <lineage>
        <taxon>Bacteria</taxon>
        <taxon>Pseudomonadati</taxon>
        <taxon>Pseudomonadota</taxon>
        <taxon>Gammaproteobacteria</taxon>
        <taxon>Oceanospirillales</taxon>
        <taxon>Saccharospirillaceae</taxon>
        <taxon>Saccharospirillum</taxon>
    </lineage>
</organism>
<evidence type="ECO:0000256" key="1">
    <source>
        <dbReference type="ARBA" id="ARBA00004429"/>
    </source>
</evidence>
<keyword evidence="2 9" id="KW-0813">Transport</keyword>
<feature type="transmembrane region" description="Helical" evidence="9">
    <location>
        <begin position="125"/>
        <end position="148"/>
    </location>
</feature>
<evidence type="ECO:0000256" key="9">
    <source>
        <dbReference type="RuleBase" id="RU369079"/>
    </source>
</evidence>
<feature type="domain" description="Tripartite ATP-independent periplasmic transporters DctQ component" evidence="11">
    <location>
        <begin position="66"/>
        <end position="195"/>
    </location>
</feature>
<comment type="subunit">
    <text evidence="9">The complex comprises the extracytoplasmic solute receptor protein and the two transmembrane proteins.</text>
</comment>
<evidence type="ECO:0000256" key="3">
    <source>
        <dbReference type="ARBA" id="ARBA00022475"/>
    </source>
</evidence>
<accession>A0A918K2N7</accession>
<proteinExistence type="inferred from homology"/>
<evidence type="ECO:0000256" key="4">
    <source>
        <dbReference type="ARBA" id="ARBA00022519"/>
    </source>
</evidence>
<comment type="subcellular location">
    <subcellularLocation>
        <location evidence="1 9">Cell inner membrane</location>
        <topology evidence="1 9">Multi-pass membrane protein</topology>
    </subcellularLocation>
</comment>
<feature type="transmembrane region" description="Helical" evidence="9">
    <location>
        <begin position="81"/>
        <end position="104"/>
    </location>
</feature>
<keyword evidence="6 9" id="KW-1133">Transmembrane helix</keyword>
<evidence type="ECO:0000313" key="12">
    <source>
        <dbReference type="EMBL" id="GGX45181.1"/>
    </source>
</evidence>
<protein>
    <recommendedName>
        <fullName evidence="9">TRAP transporter small permease protein</fullName>
    </recommendedName>
</protein>
<evidence type="ECO:0000256" key="10">
    <source>
        <dbReference type="SAM" id="MobiDB-lite"/>
    </source>
</evidence>
<dbReference type="InterPro" id="IPR055348">
    <property type="entry name" value="DctQ"/>
</dbReference>
<feature type="transmembrane region" description="Helical" evidence="9">
    <location>
        <begin position="168"/>
        <end position="187"/>
    </location>
</feature>
<dbReference type="Pfam" id="PF04290">
    <property type="entry name" value="DctQ"/>
    <property type="match status" value="1"/>
</dbReference>
<reference evidence="12" key="2">
    <citation type="submission" date="2020-09" db="EMBL/GenBank/DDBJ databases">
        <authorList>
            <person name="Sun Q."/>
            <person name="Kim S."/>
        </authorList>
    </citation>
    <scope>NUCLEOTIDE SEQUENCE</scope>
    <source>
        <strain evidence="12">KCTC 22169</strain>
    </source>
</reference>
<dbReference type="AlphaFoldDB" id="A0A918K2N7"/>
<feature type="region of interest" description="Disordered" evidence="10">
    <location>
        <begin position="1"/>
        <end position="25"/>
    </location>
</feature>
<comment type="function">
    <text evidence="9">Part of the tripartite ATP-independent periplasmic (TRAP) transport system.</text>
</comment>
<dbReference type="EMBL" id="BMXR01000002">
    <property type="protein sequence ID" value="GGX45181.1"/>
    <property type="molecule type" value="Genomic_DNA"/>
</dbReference>
<keyword evidence="13" id="KW-1185">Reference proteome</keyword>
<dbReference type="InterPro" id="IPR007387">
    <property type="entry name" value="TRAP_DctQ"/>
</dbReference>
<evidence type="ECO:0000256" key="8">
    <source>
        <dbReference type="ARBA" id="ARBA00038436"/>
    </source>
</evidence>
<evidence type="ECO:0000256" key="6">
    <source>
        <dbReference type="ARBA" id="ARBA00022989"/>
    </source>
</evidence>
<evidence type="ECO:0000256" key="2">
    <source>
        <dbReference type="ARBA" id="ARBA00022448"/>
    </source>
</evidence>
<sequence length="196" mass="21838">MTEAALSPERPDDRAAPDSDSTREVTMTALSEPKTGLYDGVMRLFSRINFALACIAAVVLLCATSFVFLEILSRFFLGKSQIWVIEISSYSLLYMTFLGAPYMLEKQRHVAIDLLTDALGEPWRSRLAFVMSLLAALICGVLTWYGTAVAWDQFQFGTREASLLAPKSYWLTIVFPIGMGLMTVQFIDQAIKSLRG</sequence>
<evidence type="ECO:0000256" key="5">
    <source>
        <dbReference type="ARBA" id="ARBA00022692"/>
    </source>
</evidence>
<dbReference type="GO" id="GO:0005886">
    <property type="term" value="C:plasma membrane"/>
    <property type="evidence" value="ECO:0007669"/>
    <property type="project" value="UniProtKB-SubCell"/>
</dbReference>
<evidence type="ECO:0000313" key="13">
    <source>
        <dbReference type="Proteomes" id="UP000626148"/>
    </source>
</evidence>
<comment type="caution">
    <text evidence="12">The sequence shown here is derived from an EMBL/GenBank/DDBJ whole genome shotgun (WGS) entry which is preliminary data.</text>
</comment>